<keyword evidence="1" id="KW-0812">Transmembrane</keyword>
<comment type="caution">
    <text evidence="2">The sequence shown here is derived from an EMBL/GenBank/DDBJ whole genome shotgun (WGS) entry which is preliminary data.</text>
</comment>
<dbReference type="Proteomes" id="UP000245720">
    <property type="component" value="Unassembled WGS sequence"/>
</dbReference>
<feature type="transmembrane region" description="Helical" evidence="1">
    <location>
        <begin position="263"/>
        <end position="284"/>
    </location>
</feature>
<name>A0A315XUJ5_RUMFL</name>
<gene>
    <name evidence="2" type="ORF">IE37_02752</name>
</gene>
<protein>
    <submittedName>
        <fullName evidence="2">Putative membrane protein YhfC</fullName>
    </submittedName>
</protein>
<evidence type="ECO:0000313" key="3">
    <source>
        <dbReference type="Proteomes" id="UP000245720"/>
    </source>
</evidence>
<sequence length="299" mass="32747">MLVIIAALLYSMLTGSASHCIIELRLYKGSGITEAADLVFSGSTMFAYLLTAVVYLAVPIAAVFVMRGCGAVKWLPVIAGVIMYFISTRLCDLTVWITLFSAPFAVKQAAAVELICIFEETGRWLAMKYPLFNIRSSRSAVCYGIGHAGLECWMRGISTFGLIGTGNRLNREGLSSFIEGKTPQAADEVVKELQMLTDKGIINGIVDSIEIITNFGFHIALSLLIFKKMGEPKFKRRWLLLAIGLHYALNCISWVTSLSGIPLLSSIFGIITGAAIIILVYRLIDGRSVIDEILYPMDI</sequence>
<feature type="transmembrane region" description="Helical" evidence="1">
    <location>
        <begin position="238"/>
        <end position="257"/>
    </location>
</feature>
<dbReference type="OrthoDB" id="9807167at2"/>
<evidence type="ECO:0000313" key="2">
    <source>
        <dbReference type="EMBL" id="PWJ10718.1"/>
    </source>
</evidence>
<feature type="transmembrane region" description="Helical" evidence="1">
    <location>
        <begin position="45"/>
        <end position="65"/>
    </location>
</feature>
<keyword evidence="1" id="KW-0472">Membrane</keyword>
<accession>A0A315XUJ5</accession>
<dbReference type="Pfam" id="PF10086">
    <property type="entry name" value="YhfC"/>
    <property type="match status" value="1"/>
</dbReference>
<reference evidence="2 3" key="1">
    <citation type="submission" date="2018-05" db="EMBL/GenBank/DDBJ databases">
        <title>The Hungate 1000. A catalogue of reference genomes from the rumen microbiome.</title>
        <authorList>
            <person name="Kelly W."/>
        </authorList>
    </citation>
    <scope>NUCLEOTIDE SEQUENCE [LARGE SCALE GENOMIC DNA]</scope>
    <source>
        <strain evidence="2 3">SAb67</strain>
    </source>
</reference>
<feature type="transmembrane region" description="Helical" evidence="1">
    <location>
        <begin position="77"/>
        <end position="99"/>
    </location>
</feature>
<organism evidence="2 3">
    <name type="scientific">Ruminococcus flavefaciens</name>
    <dbReference type="NCBI Taxonomy" id="1265"/>
    <lineage>
        <taxon>Bacteria</taxon>
        <taxon>Bacillati</taxon>
        <taxon>Bacillota</taxon>
        <taxon>Clostridia</taxon>
        <taxon>Eubacteriales</taxon>
        <taxon>Oscillospiraceae</taxon>
        <taxon>Ruminococcus</taxon>
    </lineage>
</organism>
<dbReference type="InterPro" id="IPR011397">
    <property type="entry name" value="YhfC"/>
</dbReference>
<evidence type="ECO:0000256" key="1">
    <source>
        <dbReference type="SAM" id="Phobius"/>
    </source>
</evidence>
<keyword evidence="1" id="KW-1133">Transmembrane helix</keyword>
<dbReference type="AlphaFoldDB" id="A0A315XUJ5"/>
<dbReference type="EMBL" id="QGDI01000012">
    <property type="protein sequence ID" value="PWJ10718.1"/>
    <property type="molecule type" value="Genomic_DNA"/>
</dbReference>
<proteinExistence type="predicted"/>
<feature type="transmembrane region" description="Helical" evidence="1">
    <location>
        <begin position="201"/>
        <end position="226"/>
    </location>
</feature>